<evidence type="ECO:0000256" key="1">
    <source>
        <dbReference type="ARBA" id="ARBA00010247"/>
    </source>
</evidence>
<feature type="compositionally biased region" description="Basic and acidic residues" evidence="5">
    <location>
        <begin position="55"/>
        <end position="64"/>
    </location>
</feature>
<dbReference type="PANTHER" id="PTHR12884">
    <property type="entry name" value="60S RIBOSOMAL PROTEIN L29"/>
    <property type="match status" value="1"/>
</dbReference>
<dbReference type="FunCoup" id="A0A1Y2BJD1">
    <property type="interactions" value="205"/>
</dbReference>
<dbReference type="Pfam" id="PF01779">
    <property type="entry name" value="Ribosomal_L29e"/>
    <property type="match status" value="1"/>
</dbReference>
<comment type="similarity">
    <text evidence="1 4">Belongs to the eukaryotic ribosomal protein eL29 family.</text>
</comment>
<dbReference type="OrthoDB" id="996720at2759"/>
<evidence type="ECO:0000313" key="7">
    <source>
        <dbReference type="Proteomes" id="UP000193986"/>
    </source>
</evidence>
<feature type="region of interest" description="Disordered" evidence="5">
    <location>
        <begin position="1"/>
        <end position="64"/>
    </location>
</feature>
<dbReference type="Gene3D" id="6.10.140.1730">
    <property type="match status" value="1"/>
</dbReference>
<dbReference type="InterPro" id="IPR002673">
    <property type="entry name" value="Ribosomal_eL29"/>
</dbReference>
<name>A0A1Y2BJD1_9TREE</name>
<sequence length="64" mass="7096">MAKSKNHTAHNQNKKAHRNGITKTKTNRYSSMNGVEPKFRRNARYAAQGTQKAVAEARKAKAAA</sequence>
<keyword evidence="2 4" id="KW-0689">Ribosomal protein</keyword>
<evidence type="ECO:0000256" key="2">
    <source>
        <dbReference type="ARBA" id="ARBA00022980"/>
    </source>
</evidence>
<organism evidence="6 7">
    <name type="scientific">Naematelia encephala</name>
    <dbReference type="NCBI Taxonomy" id="71784"/>
    <lineage>
        <taxon>Eukaryota</taxon>
        <taxon>Fungi</taxon>
        <taxon>Dikarya</taxon>
        <taxon>Basidiomycota</taxon>
        <taxon>Agaricomycotina</taxon>
        <taxon>Tremellomycetes</taxon>
        <taxon>Tremellales</taxon>
        <taxon>Naemateliaceae</taxon>
        <taxon>Naematelia</taxon>
    </lineage>
</organism>
<dbReference type="PANTHER" id="PTHR12884:SF0">
    <property type="entry name" value="60S RIBOSOMAL PROTEIN L29"/>
    <property type="match status" value="1"/>
</dbReference>
<reference evidence="6 7" key="1">
    <citation type="submission" date="2016-07" db="EMBL/GenBank/DDBJ databases">
        <title>Pervasive Adenine N6-methylation of Active Genes in Fungi.</title>
        <authorList>
            <consortium name="DOE Joint Genome Institute"/>
            <person name="Mondo S.J."/>
            <person name="Dannebaum R.O."/>
            <person name="Kuo R.C."/>
            <person name="Labutti K."/>
            <person name="Haridas S."/>
            <person name="Kuo A."/>
            <person name="Salamov A."/>
            <person name="Ahrendt S.R."/>
            <person name="Lipzen A."/>
            <person name="Sullivan W."/>
            <person name="Andreopoulos W.B."/>
            <person name="Clum A."/>
            <person name="Lindquist E."/>
            <person name="Daum C."/>
            <person name="Ramamoorthy G.K."/>
            <person name="Gryganskyi A."/>
            <person name="Culley D."/>
            <person name="Magnuson J.K."/>
            <person name="James T.Y."/>
            <person name="O'Malley M.A."/>
            <person name="Stajich J.E."/>
            <person name="Spatafora J.W."/>
            <person name="Visel A."/>
            <person name="Grigoriev I.V."/>
        </authorList>
    </citation>
    <scope>NUCLEOTIDE SEQUENCE [LARGE SCALE GENOMIC DNA]</scope>
    <source>
        <strain evidence="6 7">68-887.2</strain>
    </source>
</reference>
<keyword evidence="7" id="KW-1185">Reference proteome</keyword>
<evidence type="ECO:0000256" key="4">
    <source>
        <dbReference type="RuleBase" id="RU364026"/>
    </source>
</evidence>
<protein>
    <recommendedName>
        <fullName evidence="4">60S ribosomal protein L29</fullName>
    </recommendedName>
</protein>
<proteinExistence type="inferred from homology"/>
<dbReference type="Proteomes" id="UP000193986">
    <property type="component" value="Unassembled WGS sequence"/>
</dbReference>
<dbReference type="GO" id="GO:0022625">
    <property type="term" value="C:cytosolic large ribosomal subunit"/>
    <property type="evidence" value="ECO:0007669"/>
    <property type="project" value="TreeGrafter"/>
</dbReference>
<dbReference type="GO" id="GO:0003735">
    <property type="term" value="F:structural constituent of ribosome"/>
    <property type="evidence" value="ECO:0007669"/>
    <property type="project" value="UniProtKB-UniRule"/>
</dbReference>
<gene>
    <name evidence="6" type="ORF">BCR39DRAFT_514039</name>
</gene>
<accession>A0A1Y2BJD1</accession>
<feature type="compositionally biased region" description="Polar residues" evidence="5">
    <location>
        <begin position="21"/>
        <end position="33"/>
    </location>
</feature>
<comment type="caution">
    <text evidence="6">The sequence shown here is derived from an EMBL/GenBank/DDBJ whole genome shotgun (WGS) entry which is preliminary data.</text>
</comment>
<keyword evidence="3 4" id="KW-0687">Ribonucleoprotein</keyword>
<dbReference type="GO" id="GO:0002181">
    <property type="term" value="P:cytoplasmic translation"/>
    <property type="evidence" value="ECO:0007669"/>
    <property type="project" value="TreeGrafter"/>
</dbReference>
<evidence type="ECO:0000256" key="3">
    <source>
        <dbReference type="ARBA" id="ARBA00023274"/>
    </source>
</evidence>
<evidence type="ECO:0000313" key="6">
    <source>
        <dbReference type="EMBL" id="ORY34697.1"/>
    </source>
</evidence>
<dbReference type="AlphaFoldDB" id="A0A1Y2BJD1"/>
<dbReference type="EMBL" id="MCFC01000002">
    <property type="protein sequence ID" value="ORY34697.1"/>
    <property type="molecule type" value="Genomic_DNA"/>
</dbReference>
<evidence type="ECO:0000256" key="5">
    <source>
        <dbReference type="SAM" id="MobiDB-lite"/>
    </source>
</evidence>
<dbReference type="STRING" id="71784.A0A1Y2BJD1"/>
<feature type="compositionally biased region" description="Basic residues" evidence="5">
    <location>
        <begin position="1"/>
        <end position="20"/>
    </location>
</feature>
<dbReference type="InParanoid" id="A0A1Y2BJD1"/>